<evidence type="ECO:0000259" key="1">
    <source>
        <dbReference type="Pfam" id="PF13456"/>
    </source>
</evidence>
<dbReference type="Pfam" id="PF13456">
    <property type="entry name" value="RVT_3"/>
    <property type="match status" value="1"/>
</dbReference>
<dbReference type="Gene3D" id="3.30.420.10">
    <property type="entry name" value="Ribonuclease H-like superfamily/Ribonuclease H"/>
    <property type="match status" value="1"/>
</dbReference>
<proteinExistence type="predicted"/>
<evidence type="ECO:0000259" key="2">
    <source>
        <dbReference type="Pfam" id="PF13966"/>
    </source>
</evidence>
<sequence length="270" mass="29825">MNGALPVGSVLLTRGLHAEAKCKRCGELKTPLHLFLTCPFAARIWDRIPALFKPDASTVTSVSNLLISNMRMINLPPTGLGTSPIYPWLYWHLWKARNKLIFEDRSWTEAELVLKIIKDARCWEEASQGKRHAQTNKSNPIPAPLPSLQYLNCFTDGAWDPNSGNSGQGWHFTTSSVAPIVAEALAVKAALIDAVTNDFSQLNVFSDSKSLINLLNSSASTVLFQSVLFDIRALCCRFESISFFFVPRLGNVAADTLAKSALRLLVFQVC</sequence>
<dbReference type="Pfam" id="PF13966">
    <property type="entry name" value="zf-RVT"/>
    <property type="match status" value="1"/>
</dbReference>
<dbReference type="EMBL" id="CM010635">
    <property type="protein sequence ID" value="RID49193.1"/>
    <property type="molecule type" value="Genomic_DNA"/>
</dbReference>
<dbReference type="AlphaFoldDB" id="A0A397YH01"/>
<dbReference type="GO" id="GO:0004523">
    <property type="term" value="F:RNA-DNA hybrid ribonuclease activity"/>
    <property type="evidence" value="ECO:0007669"/>
    <property type="project" value="InterPro"/>
</dbReference>
<feature type="domain" description="RNase H type-1" evidence="1">
    <location>
        <begin position="178"/>
        <end position="261"/>
    </location>
</feature>
<dbReference type="GO" id="GO:0003676">
    <property type="term" value="F:nucleic acid binding"/>
    <property type="evidence" value="ECO:0007669"/>
    <property type="project" value="InterPro"/>
</dbReference>
<reference evidence="3 4" key="1">
    <citation type="submission" date="2018-06" db="EMBL/GenBank/DDBJ databases">
        <title>WGS assembly of Brassica rapa FPsc.</title>
        <authorList>
            <person name="Bowman J."/>
            <person name="Kohchi T."/>
            <person name="Yamato K."/>
            <person name="Jenkins J."/>
            <person name="Shu S."/>
            <person name="Ishizaki K."/>
            <person name="Yamaoka S."/>
            <person name="Nishihama R."/>
            <person name="Nakamura Y."/>
            <person name="Berger F."/>
            <person name="Adam C."/>
            <person name="Aki S."/>
            <person name="Althoff F."/>
            <person name="Araki T."/>
            <person name="Arteaga-Vazquez M."/>
            <person name="Balasubrmanian S."/>
            <person name="Bauer D."/>
            <person name="Boehm C."/>
            <person name="Briginshaw L."/>
            <person name="Caballero-Perez J."/>
            <person name="Catarino B."/>
            <person name="Chen F."/>
            <person name="Chiyoda S."/>
            <person name="Chovatia M."/>
            <person name="Davies K."/>
            <person name="Delmans M."/>
            <person name="Demura T."/>
            <person name="Dierschke T."/>
            <person name="Dolan L."/>
            <person name="Dorantes-Acosta A."/>
            <person name="Eklund D."/>
            <person name="Florent S."/>
            <person name="Flores-Sandoval E."/>
            <person name="Fujiyama A."/>
            <person name="Fukuzawa H."/>
            <person name="Galik B."/>
            <person name="Grimanelli D."/>
            <person name="Grimwood J."/>
            <person name="Grossniklaus U."/>
            <person name="Hamada T."/>
            <person name="Haseloff J."/>
            <person name="Hetherington A."/>
            <person name="Higo A."/>
            <person name="Hirakawa Y."/>
            <person name="Hundley H."/>
            <person name="Ikeda Y."/>
            <person name="Inoue K."/>
            <person name="Inoue S."/>
            <person name="Ishida S."/>
            <person name="Jia Q."/>
            <person name="Kakita M."/>
            <person name="Kanazawa T."/>
            <person name="Kawai Y."/>
            <person name="Kawashima T."/>
            <person name="Kennedy M."/>
            <person name="Kinose K."/>
            <person name="Kinoshita T."/>
            <person name="Kohara Y."/>
            <person name="Koide E."/>
            <person name="Komatsu K."/>
            <person name="Kopischke S."/>
            <person name="Kubo M."/>
            <person name="Kyozuka J."/>
            <person name="Lagercrantz U."/>
            <person name="Lin S."/>
            <person name="Lindquist E."/>
            <person name="Lipzen A."/>
            <person name="Lu C."/>
            <person name="Luna E."/>
            <person name="Martienssen R."/>
            <person name="Minamino N."/>
            <person name="Mizutani M."/>
            <person name="Mizutani M."/>
            <person name="Mochizuki N."/>
            <person name="Monte I."/>
            <person name="Mosher R."/>
            <person name="Nagasaki H."/>
            <person name="Nakagami H."/>
            <person name="Naramoto S."/>
            <person name="Nishitani K."/>
            <person name="Ohtani M."/>
            <person name="Okamoto T."/>
            <person name="Okumura M."/>
            <person name="Phillips J."/>
            <person name="Pollak B."/>
            <person name="Reinders A."/>
            <person name="Roevekamp M."/>
            <person name="Sano R."/>
            <person name="Sawa S."/>
            <person name="Schmid M."/>
            <person name="Shirakawa M."/>
            <person name="Solano R."/>
            <person name="Spunde A."/>
            <person name="Suetsugu N."/>
            <person name="Sugano S."/>
            <person name="Sugiyama A."/>
            <person name="Sun R."/>
            <person name="Suzuki Y."/>
            <person name="Takenaka M."/>
            <person name="Takezawa D."/>
            <person name="Tomogane H."/>
            <person name="Tsuzuki M."/>
            <person name="Ueda T."/>
            <person name="Umeda M."/>
            <person name="Ward J."/>
            <person name="Watanabe Y."/>
            <person name="Yazaki K."/>
            <person name="Yokoyama R."/>
            <person name="Yoshitake Y."/>
            <person name="Yotsui I."/>
            <person name="Zachgo S."/>
            <person name="Schmutz J."/>
        </authorList>
    </citation>
    <scope>NUCLEOTIDE SEQUENCE [LARGE SCALE GENOMIC DNA]</scope>
    <source>
        <strain evidence="4">cv. B-3</strain>
    </source>
</reference>
<protein>
    <submittedName>
        <fullName evidence="3">Uncharacterized protein</fullName>
    </submittedName>
</protein>
<organism evidence="3 4">
    <name type="scientific">Brassica campestris</name>
    <name type="common">Field mustard</name>
    <dbReference type="NCBI Taxonomy" id="3711"/>
    <lineage>
        <taxon>Eukaryota</taxon>
        <taxon>Viridiplantae</taxon>
        <taxon>Streptophyta</taxon>
        <taxon>Embryophyta</taxon>
        <taxon>Tracheophyta</taxon>
        <taxon>Spermatophyta</taxon>
        <taxon>Magnoliopsida</taxon>
        <taxon>eudicotyledons</taxon>
        <taxon>Gunneridae</taxon>
        <taxon>Pentapetalae</taxon>
        <taxon>rosids</taxon>
        <taxon>malvids</taxon>
        <taxon>Brassicales</taxon>
        <taxon>Brassicaceae</taxon>
        <taxon>Brassiceae</taxon>
        <taxon>Brassica</taxon>
    </lineage>
</organism>
<gene>
    <name evidence="3" type="ORF">BRARA_H00008</name>
</gene>
<dbReference type="CDD" id="cd06222">
    <property type="entry name" value="RNase_H_like"/>
    <property type="match status" value="1"/>
</dbReference>
<accession>A0A397YH01</accession>
<name>A0A397YH01_BRACM</name>
<dbReference type="InterPro" id="IPR036397">
    <property type="entry name" value="RNaseH_sf"/>
</dbReference>
<dbReference type="InterPro" id="IPR002156">
    <property type="entry name" value="RNaseH_domain"/>
</dbReference>
<evidence type="ECO:0000313" key="3">
    <source>
        <dbReference type="EMBL" id="RID49193.1"/>
    </source>
</evidence>
<dbReference type="InterPro" id="IPR012337">
    <property type="entry name" value="RNaseH-like_sf"/>
</dbReference>
<dbReference type="SUPFAM" id="SSF53098">
    <property type="entry name" value="Ribonuclease H-like"/>
    <property type="match status" value="1"/>
</dbReference>
<dbReference type="InterPro" id="IPR026960">
    <property type="entry name" value="RVT-Znf"/>
</dbReference>
<dbReference type="PANTHER" id="PTHR47074:SF49">
    <property type="entry name" value="POLYNUCLEOTIDYL TRANSFERASE, RIBONUCLEASE H-LIKE SUPERFAMILY PROTEIN"/>
    <property type="match status" value="1"/>
</dbReference>
<dbReference type="InterPro" id="IPR044730">
    <property type="entry name" value="RNase_H-like_dom_plant"/>
</dbReference>
<evidence type="ECO:0000313" key="4">
    <source>
        <dbReference type="Proteomes" id="UP000264353"/>
    </source>
</evidence>
<feature type="domain" description="Reverse transcriptase zinc-binding" evidence="2">
    <location>
        <begin position="2"/>
        <end position="45"/>
    </location>
</feature>
<dbReference type="Proteomes" id="UP000264353">
    <property type="component" value="Chromosome A8"/>
</dbReference>
<dbReference type="PANTHER" id="PTHR47074">
    <property type="entry name" value="BNAC02G40300D PROTEIN"/>
    <property type="match status" value="1"/>
</dbReference>
<dbReference type="InterPro" id="IPR052929">
    <property type="entry name" value="RNase_H-like_EbsB-rel"/>
</dbReference>